<dbReference type="InterPro" id="IPR058594">
    <property type="entry name" value="PB1-like_dom_pln"/>
</dbReference>
<dbReference type="PANTHER" id="PTHR31973">
    <property type="entry name" value="POLYPROTEIN, PUTATIVE-RELATED"/>
    <property type="match status" value="1"/>
</dbReference>
<protein>
    <recommendedName>
        <fullName evidence="1">PB1-like domain-containing protein</fullName>
    </recommendedName>
</protein>
<dbReference type="Pfam" id="PF26130">
    <property type="entry name" value="PB1-like"/>
    <property type="match status" value="1"/>
</dbReference>
<sequence length="436" mass="49353">MVGVLDLSSGEPIYNGGKVTETLDVDVDKMSYFELKDYIRELEYSTTCTFSNKAPNIDILVDVDNEKDILDMTCSLEDGDVVEVFVRHLVYEAIVGPMLIENGSHVDMRESGLAFNTRPSESENFNFGVGEDHLNNEDPVATFSTSPHFTTTPPFNTATADGATADVVGDDDINVGTVGPDFLKEEVEGFDYSTEDSIESEVELVRDDDEEEYGSDVHMEVRELRAKKRSSQKRKRRERVPADNEEVKLDLIEVLMKLEQEMIRKKFKLHVGKTTMRRSGAKVLKDMVGDHVVEFGRILYYKDELLRTNPGTSCVVKVGKPDAKCKSIFQSFYICFDALRKAWIHCRKCIDLDGCFLKDVCKGQLLVVVAKDGNNQMLPFAWAIVEKENKHTWTIFVECIRDDLGLGDDEDNNMSECFNAWILAARHKTIITMLEE</sequence>
<proteinExistence type="predicted"/>
<dbReference type="EMBL" id="CP133617">
    <property type="protein sequence ID" value="WMV34107.1"/>
    <property type="molecule type" value="Genomic_DNA"/>
</dbReference>
<keyword evidence="3" id="KW-1185">Reference proteome</keyword>
<evidence type="ECO:0000313" key="2">
    <source>
        <dbReference type="EMBL" id="WMV34107.1"/>
    </source>
</evidence>
<accession>A0AAF0R0T4</accession>
<evidence type="ECO:0000259" key="1">
    <source>
        <dbReference type="Pfam" id="PF26130"/>
    </source>
</evidence>
<dbReference type="PANTHER" id="PTHR31973:SF197">
    <property type="entry name" value="SWIM-TYPE DOMAIN-CONTAINING PROTEIN"/>
    <property type="match status" value="1"/>
</dbReference>
<organism evidence="2 3">
    <name type="scientific">Solanum verrucosum</name>
    <dbReference type="NCBI Taxonomy" id="315347"/>
    <lineage>
        <taxon>Eukaryota</taxon>
        <taxon>Viridiplantae</taxon>
        <taxon>Streptophyta</taxon>
        <taxon>Embryophyta</taxon>
        <taxon>Tracheophyta</taxon>
        <taxon>Spermatophyta</taxon>
        <taxon>Magnoliopsida</taxon>
        <taxon>eudicotyledons</taxon>
        <taxon>Gunneridae</taxon>
        <taxon>Pentapetalae</taxon>
        <taxon>asterids</taxon>
        <taxon>lamiids</taxon>
        <taxon>Solanales</taxon>
        <taxon>Solanaceae</taxon>
        <taxon>Solanoideae</taxon>
        <taxon>Solaneae</taxon>
        <taxon>Solanum</taxon>
    </lineage>
</organism>
<dbReference type="AlphaFoldDB" id="A0AAF0R0T4"/>
<evidence type="ECO:0000313" key="3">
    <source>
        <dbReference type="Proteomes" id="UP001234989"/>
    </source>
</evidence>
<feature type="domain" description="PB1-like" evidence="1">
    <location>
        <begin position="10"/>
        <end position="88"/>
    </location>
</feature>
<name>A0AAF0R0T4_SOLVR</name>
<gene>
    <name evidence="2" type="ORF">MTR67_027492</name>
</gene>
<reference evidence="2" key="1">
    <citation type="submission" date="2023-08" db="EMBL/GenBank/DDBJ databases">
        <title>A de novo genome assembly of Solanum verrucosum Schlechtendal, a Mexican diploid species geographically isolated from the other diploid A-genome species in potato relatives.</title>
        <authorList>
            <person name="Hosaka K."/>
        </authorList>
    </citation>
    <scope>NUCLEOTIDE SEQUENCE</scope>
    <source>
        <tissue evidence="2">Young leaves</tissue>
    </source>
</reference>
<dbReference type="Proteomes" id="UP001234989">
    <property type="component" value="Chromosome 6"/>
</dbReference>